<proteinExistence type="predicted"/>
<name>A0A1D8ASR2_9BACT</name>
<gene>
    <name evidence="2" type="ORF">Verru16b_00948</name>
</gene>
<keyword evidence="1" id="KW-1133">Transmembrane helix</keyword>
<reference evidence="2 3" key="1">
    <citation type="submission" date="2016-06" db="EMBL/GenBank/DDBJ databases">
        <title>Three novel species with peptidoglycan cell walls form the new genus Lacunisphaera gen. nov. in the family Opitutaceae of the verrucomicrobial subdivision 4.</title>
        <authorList>
            <person name="Rast P."/>
            <person name="Gloeckner I."/>
            <person name="Jogler M."/>
            <person name="Boedeker C."/>
            <person name="Jeske O."/>
            <person name="Wiegand S."/>
            <person name="Reinhardt R."/>
            <person name="Schumann P."/>
            <person name="Rohde M."/>
            <person name="Spring S."/>
            <person name="Gloeckner F.O."/>
            <person name="Jogler C."/>
        </authorList>
    </citation>
    <scope>NUCLEOTIDE SEQUENCE [LARGE SCALE GENOMIC DNA]</scope>
    <source>
        <strain evidence="2 3">IG16b</strain>
    </source>
</reference>
<feature type="transmembrane region" description="Helical" evidence="1">
    <location>
        <begin position="67"/>
        <end position="86"/>
    </location>
</feature>
<evidence type="ECO:0000256" key="1">
    <source>
        <dbReference type="SAM" id="Phobius"/>
    </source>
</evidence>
<dbReference type="KEGG" id="obg:Verru16b_00948"/>
<dbReference type="AlphaFoldDB" id="A0A1D8ASR2"/>
<keyword evidence="3" id="KW-1185">Reference proteome</keyword>
<keyword evidence="1" id="KW-0472">Membrane</keyword>
<dbReference type="STRING" id="1838286.Verru16b_00948"/>
<dbReference type="RefSeq" id="WP_069961205.1">
    <property type="nucleotide sequence ID" value="NZ_CP016094.1"/>
</dbReference>
<protein>
    <recommendedName>
        <fullName evidence="4">Zinc-ribbon domain-containing protein</fullName>
    </recommendedName>
</protein>
<dbReference type="EMBL" id="CP016094">
    <property type="protein sequence ID" value="AOS43890.1"/>
    <property type="molecule type" value="Genomic_DNA"/>
</dbReference>
<evidence type="ECO:0000313" key="3">
    <source>
        <dbReference type="Proteomes" id="UP000095228"/>
    </source>
</evidence>
<dbReference type="Proteomes" id="UP000095228">
    <property type="component" value="Chromosome"/>
</dbReference>
<dbReference type="OrthoDB" id="197183at2"/>
<evidence type="ECO:0000313" key="2">
    <source>
        <dbReference type="EMBL" id="AOS43890.1"/>
    </source>
</evidence>
<accession>A0A1D8ASR2</accession>
<evidence type="ECO:0008006" key="4">
    <source>
        <dbReference type="Google" id="ProtNLM"/>
    </source>
</evidence>
<organism evidence="2 3">
    <name type="scientific">Lacunisphaera limnophila</name>
    <dbReference type="NCBI Taxonomy" id="1838286"/>
    <lineage>
        <taxon>Bacteria</taxon>
        <taxon>Pseudomonadati</taxon>
        <taxon>Verrucomicrobiota</taxon>
        <taxon>Opitutia</taxon>
        <taxon>Opitutales</taxon>
        <taxon>Opitutaceae</taxon>
        <taxon>Lacunisphaera</taxon>
    </lineage>
</organism>
<keyword evidence="1" id="KW-0812">Transmembrane</keyword>
<sequence length="87" mass="9496">MPHAFVPPTECPVCGEAVPRGARACPGCGADERSGWNEEATRYDGLDLPDAAFDDEPPASPRRAPRWLWPVVAFLTLGALIITFLFR</sequence>